<dbReference type="AlphaFoldDB" id="A0A1I0YWP6"/>
<dbReference type="STRING" id="1120918.SAMN05216249_11191"/>
<dbReference type="RefSeq" id="WP_092872762.1">
    <property type="nucleotide sequence ID" value="NZ_FOJY01000011.1"/>
</dbReference>
<reference evidence="1 2" key="1">
    <citation type="submission" date="2016-10" db="EMBL/GenBank/DDBJ databases">
        <authorList>
            <person name="de Groot N.N."/>
        </authorList>
    </citation>
    <scope>NUCLEOTIDE SEQUENCE [LARGE SCALE GENOMIC DNA]</scope>
    <source>
        <strain evidence="1 2">DSM 5522</strain>
    </source>
</reference>
<evidence type="ECO:0000313" key="2">
    <source>
        <dbReference type="Proteomes" id="UP000198838"/>
    </source>
</evidence>
<dbReference type="EMBL" id="FOJY01000011">
    <property type="protein sequence ID" value="SFB17256.1"/>
    <property type="molecule type" value="Genomic_DNA"/>
</dbReference>
<keyword evidence="2" id="KW-1185">Reference proteome</keyword>
<name>A0A1I0YWP6_9FIRM</name>
<dbReference type="Proteomes" id="UP000198838">
    <property type="component" value="Unassembled WGS sequence"/>
</dbReference>
<dbReference type="OrthoDB" id="41445at2"/>
<proteinExistence type="predicted"/>
<organism evidence="1 2">
    <name type="scientific">Acetitomaculum ruminis DSM 5522</name>
    <dbReference type="NCBI Taxonomy" id="1120918"/>
    <lineage>
        <taxon>Bacteria</taxon>
        <taxon>Bacillati</taxon>
        <taxon>Bacillota</taxon>
        <taxon>Clostridia</taxon>
        <taxon>Lachnospirales</taxon>
        <taxon>Lachnospiraceae</taxon>
        <taxon>Acetitomaculum</taxon>
    </lineage>
</organism>
<protein>
    <submittedName>
        <fullName evidence="1">Uncharacterized protein</fullName>
    </submittedName>
</protein>
<evidence type="ECO:0000313" key="1">
    <source>
        <dbReference type="EMBL" id="SFB17256.1"/>
    </source>
</evidence>
<gene>
    <name evidence="1" type="ORF">SAMN05216249_11191</name>
</gene>
<accession>A0A1I0YWP6</accession>
<sequence length="147" mass="17125">MLTAIKNGLYYEIALFLAFIQNGFRFNWDKPNINETQYFYGLSGQVKSFFYLKDSSAVKISFGNRTYGYFSIVIKNSKGKSVISKTYSSYFDYPNTCEKFFLQGGNYSIIIKPISETDYWGWKNKTHISNISNTFSYLDIKVCLNRK</sequence>